<keyword evidence="5" id="KW-1185">Reference proteome</keyword>
<dbReference type="Gene3D" id="3.10.350.10">
    <property type="entry name" value="LysM domain"/>
    <property type="match status" value="1"/>
</dbReference>
<dbReference type="InterPro" id="IPR018392">
    <property type="entry name" value="LysM"/>
</dbReference>
<dbReference type="EMBL" id="JAFBFI010000034">
    <property type="protein sequence ID" value="MBM7694729.1"/>
    <property type="molecule type" value="Genomic_DNA"/>
</dbReference>
<reference evidence="4 5" key="1">
    <citation type="submission" date="2021-01" db="EMBL/GenBank/DDBJ databases">
        <title>Genomic Encyclopedia of Type Strains, Phase IV (KMG-IV): sequencing the most valuable type-strain genomes for metagenomic binning, comparative biology and taxonomic classification.</title>
        <authorList>
            <person name="Goeker M."/>
        </authorList>
    </citation>
    <scope>NUCLEOTIDE SEQUENCE [LARGE SCALE GENOMIC DNA]</scope>
    <source>
        <strain evidence="4 5">DSM 105482</strain>
    </source>
</reference>
<feature type="domain" description="LysM" evidence="3">
    <location>
        <begin position="168"/>
        <end position="214"/>
    </location>
</feature>
<protein>
    <submittedName>
        <fullName evidence="4">LysM repeat protein</fullName>
    </submittedName>
</protein>
<dbReference type="SUPFAM" id="SSF54106">
    <property type="entry name" value="LysM domain"/>
    <property type="match status" value="1"/>
</dbReference>
<keyword evidence="2" id="KW-0472">Membrane</keyword>
<keyword evidence="2" id="KW-0812">Transmembrane</keyword>
<evidence type="ECO:0000313" key="5">
    <source>
        <dbReference type="Proteomes" id="UP000823486"/>
    </source>
</evidence>
<dbReference type="Pfam" id="PF01476">
    <property type="entry name" value="LysM"/>
    <property type="match status" value="1"/>
</dbReference>
<feature type="region of interest" description="Disordered" evidence="1">
    <location>
        <begin position="1"/>
        <end position="21"/>
    </location>
</feature>
<feature type="region of interest" description="Disordered" evidence="1">
    <location>
        <begin position="99"/>
        <end position="144"/>
    </location>
</feature>
<proteinExistence type="predicted"/>
<accession>A0ABS2QPW5</accession>
<sequence>MENRTRSLEQEGSVSYSMKNDKQPVLSRAELHRKKRTKKKWKIKFPLLKFLSLLFILLPVTIYSAYQYFGSQSSDSDSLKNGFETVEVFKGEKLNENAAAENASVNEIHKETQPVTSSQKETEKPRENEQILSNESAVQAVPDKKEIQVEEAPQEPLDKNQNNEYRVVYHTVQPKETVFRISMKYYNSQDGIALIREWNGLSGNEISAGQKLKIPLKK</sequence>
<dbReference type="SMART" id="SM00257">
    <property type="entry name" value="LysM"/>
    <property type="match status" value="1"/>
</dbReference>
<comment type="caution">
    <text evidence="4">The sequence shown here is derived from an EMBL/GenBank/DDBJ whole genome shotgun (WGS) entry which is preliminary data.</text>
</comment>
<dbReference type="Proteomes" id="UP000823486">
    <property type="component" value="Unassembled WGS sequence"/>
</dbReference>
<evidence type="ECO:0000256" key="1">
    <source>
        <dbReference type="SAM" id="MobiDB-lite"/>
    </source>
</evidence>
<evidence type="ECO:0000256" key="2">
    <source>
        <dbReference type="SAM" id="Phobius"/>
    </source>
</evidence>
<keyword evidence="2" id="KW-1133">Transmembrane helix</keyword>
<dbReference type="InterPro" id="IPR036779">
    <property type="entry name" value="LysM_dom_sf"/>
</dbReference>
<dbReference type="PROSITE" id="PS51782">
    <property type="entry name" value="LYSM"/>
    <property type="match status" value="1"/>
</dbReference>
<dbReference type="CDD" id="cd00118">
    <property type="entry name" value="LysM"/>
    <property type="match status" value="1"/>
</dbReference>
<evidence type="ECO:0000259" key="3">
    <source>
        <dbReference type="PROSITE" id="PS51782"/>
    </source>
</evidence>
<organism evidence="4 5">
    <name type="scientific">Peribacillus deserti</name>
    <dbReference type="NCBI Taxonomy" id="673318"/>
    <lineage>
        <taxon>Bacteria</taxon>
        <taxon>Bacillati</taxon>
        <taxon>Bacillota</taxon>
        <taxon>Bacilli</taxon>
        <taxon>Bacillales</taxon>
        <taxon>Bacillaceae</taxon>
        <taxon>Peribacillus</taxon>
    </lineage>
</organism>
<gene>
    <name evidence="4" type="ORF">JOC77_004206</name>
</gene>
<feature type="compositionally biased region" description="Basic and acidic residues" evidence="1">
    <location>
        <begin position="120"/>
        <end position="129"/>
    </location>
</feature>
<evidence type="ECO:0000313" key="4">
    <source>
        <dbReference type="EMBL" id="MBM7694729.1"/>
    </source>
</evidence>
<dbReference type="RefSeq" id="WP_204548039.1">
    <property type="nucleotide sequence ID" value="NZ_JAFBFI010000034.1"/>
</dbReference>
<feature type="transmembrane region" description="Helical" evidence="2">
    <location>
        <begin position="43"/>
        <end position="66"/>
    </location>
</feature>
<name>A0ABS2QPW5_9BACI</name>